<feature type="non-terminal residue" evidence="1">
    <location>
        <position position="109"/>
    </location>
</feature>
<dbReference type="Proteomes" id="UP001233999">
    <property type="component" value="Unassembled WGS sequence"/>
</dbReference>
<organism evidence="1 2">
    <name type="scientific">Diploptera punctata</name>
    <name type="common">Pacific beetle cockroach</name>
    <dbReference type="NCBI Taxonomy" id="6984"/>
    <lineage>
        <taxon>Eukaryota</taxon>
        <taxon>Metazoa</taxon>
        <taxon>Ecdysozoa</taxon>
        <taxon>Arthropoda</taxon>
        <taxon>Hexapoda</taxon>
        <taxon>Insecta</taxon>
        <taxon>Pterygota</taxon>
        <taxon>Neoptera</taxon>
        <taxon>Polyneoptera</taxon>
        <taxon>Dictyoptera</taxon>
        <taxon>Blattodea</taxon>
        <taxon>Blaberoidea</taxon>
        <taxon>Blaberidae</taxon>
        <taxon>Diplopterinae</taxon>
        <taxon>Diploptera</taxon>
    </lineage>
</organism>
<sequence>LWKRDIKTNGILICWPIIVGPSSGMLHRRNIAENRHFLLPREGINIKSLRYYFSYPTLTADILRRFCVLFDLLTLQMSAADWLCVGNPIFLIDSITVTGLMDRATDFCS</sequence>
<comment type="caution">
    <text evidence="1">The sequence shown here is derived from an EMBL/GenBank/DDBJ whole genome shotgun (WGS) entry which is preliminary data.</text>
</comment>
<keyword evidence="2" id="KW-1185">Reference proteome</keyword>
<accession>A0AAD8AB54</accession>
<evidence type="ECO:0000313" key="2">
    <source>
        <dbReference type="Proteomes" id="UP001233999"/>
    </source>
</evidence>
<protein>
    <submittedName>
        <fullName evidence="1">Uncharacterized protein</fullName>
    </submittedName>
</protein>
<evidence type="ECO:0000313" key="1">
    <source>
        <dbReference type="EMBL" id="KAJ9595426.1"/>
    </source>
</evidence>
<reference evidence="1" key="1">
    <citation type="journal article" date="2023" name="IScience">
        <title>Live-bearing cockroach genome reveals convergent evolutionary mechanisms linked to viviparity in insects and beyond.</title>
        <authorList>
            <person name="Fouks B."/>
            <person name="Harrison M.C."/>
            <person name="Mikhailova A.A."/>
            <person name="Marchal E."/>
            <person name="English S."/>
            <person name="Carruthers M."/>
            <person name="Jennings E.C."/>
            <person name="Chiamaka E.L."/>
            <person name="Frigard R.A."/>
            <person name="Pippel M."/>
            <person name="Attardo G.M."/>
            <person name="Benoit J.B."/>
            <person name="Bornberg-Bauer E."/>
            <person name="Tobe S.S."/>
        </authorList>
    </citation>
    <scope>NUCLEOTIDE SEQUENCE</scope>
    <source>
        <strain evidence="1">Stay&amp;Tobe</strain>
    </source>
</reference>
<dbReference type="EMBL" id="JASPKZ010002338">
    <property type="protein sequence ID" value="KAJ9595426.1"/>
    <property type="molecule type" value="Genomic_DNA"/>
</dbReference>
<dbReference type="AlphaFoldDB" id="A0AAD8AB54"/>
<feature type="non-terminal residue" evidence="1">
    <location>
        <position position="1"/>
    </location>
</feature>
<reference evidence="1" key="2">
    <citation type="submission" date="2023-05" db="EMBL/GenBank/DDBJ databases">
        <authorList>
            <person name="Fouks B."/>
        </authorList>
    </citation>
    <scope>NUCLEOTIDE SEQUENCE</scope>
    <source>
        <strain evidence="1">Stay&amp;Tobe</strain>
        <tissue evidence="1">Testes</tissue>
    </source>
</reference>
<gene>
    <name evidence="1" type="ORF">L9F63_013385</name>
</gene>
<proteinExistence type="predicted"/>
<name>A0AAD8AB54_DIPPU</name>